<feature type="compositionally biased region" description="Basic and acidic residues" evidence="1">
    <location>
        <begin position="56"/>
        <end position="67"/>
    </location>
</feature>
<evidence type="ECO:0000313" key="2">
    <source>
        <dbReference type="EMBL" id="MBO0951136.1"/>
    </source>
</evidence>
<proteinExistence type="predicted"/>
<reference evidence="2 3" key="1">
    <citation type="submission" date="2021-03" db="EMBL/GenBank/DDBJ databases">
        <title>Fibrella sp. HMF5405 genome sequencing and assembly.</title>
        <authorList>
            <person name="Kang H."/>
            <person name="Kim H."/>
            <person name="Bae S."/>
            <person name="Joh K."/>
        </authorList>
    </citation>
    <scope>NUCLEOTIDE SEQUENCE [LARGE SCALE GENOMIC DNA]</scope>
    <source>
        <strain evidence="2 3">HMF5405</strain>
    </source>
</reference>
<dbReference type="EMBL" id="JAFMYW010000007">
    <property type="protein sequence ID" value="MBO0951136.1"/>
    <property type="molecule type" value="Genomic_DNA"/>
</dbReference>
<feature type="region of interest" description="Disordered" evidence="1">
    <location>
        <begin position="46"/>
        <end position="67"/>
    </location>
</feature>
<evidence type="ECO:0000256" key="1">
    <source>
        <dbReference type="SAM" id="MobiDB-lite"/>
    </source>
</evidence>
<sequence length="67" mass="7117">MYSLPSGAGYLRCYGPIGQRMVQRAPLARKRGGIVIPVLLVKVTPQTGAAEADPTDPGKRSPDVPEL</sequence>
<evidence type="ECO:0000313" key="3">
    <source>
        <dbReference type="Proteomes" id="UP000664628"/>
    </source>
</evidence>
<dbReference type="RefSeq" id="WP_207331091.1">
    <property type="nucleotide sequence ID" value="NZ_JAFMYW010000007.1"/>
</dbReference>
<gene>
    <name evidence="2" type="ORF">J2I46_21300</name>
</gene>
<name>A0ABS3JNZ1_9BACT</name>
<protein>
    <submittedName>
        <fullName evidence="2">Uncharacterized protein</fullName>
    </submittedName>
</protein>
<comment type="caution">
    <text evidence="2">The sequence shown here is derived from an EMBL/GenBank/DDBJ whole genome shotgun (WGS) entry which is preliminary data.</text>
</comment>
<accession>A0ABS3JNZ1</accession>
<organism evidence="2 3">
    <name type="scientific">Fibrella forsythiae</name>
    <dbReference type="NCBI Taxonomy" id="2817061"/>
    <lineage>
        <taxon>Bacteria</taxon>
        <taxon>Pseudomonadati</taxon>
        <taxon>Bacteroidota</taxon>
        <taxon>Cytophagia</taxon>
        <taxon>Cytophagales</taxon>
        <taxon>Spirosomataceae</taxon>
        <taxon>Fibrella</taxon>
    </lineage>
</organism>
<dbReference type="Proteomes" id="UP000664628">
    <property type="component" value="Unassembled WGS sequence"/>
</dbReference>
<keyword evidence="3" id="KW-1185">Reference proteome</keyword>